<dbReference type="Proteomes" id="UP000543174">
    <property type="component" value="Unassembled WGS sequence"/>
</dbReference>
<dbReference type="Gene3D" id="3.20.20.80">
    <property type="entry name" value="Glycosidases"/>
    <property type="match status" value="1"/>
</dbReference>
<keyword evidence="2" id="KW-1185">Reference proteome</keyword>
<sequence>MQKRNSKNIKMIDVSHYNGTINWTKVTSDGAKGQGGYSTHTKVPVK</sequence>
<dbReference type="RefSeq" id="WP_182527560.1">
    <property type="nucleotide sequence ID" value="NZ_JACJHT010000002.1"/>
</dbReference>
<dbReference type="EMBL" id="JACJHT010000002">
    <property type="protein sequence ID" value="MBA9039367.1"/>
    <property type="molecule type" value="Genomic_DNA"/>
</dbReference>
<reference evidence="1" key="1">
    <citation type="submission" date="2020-08" db="EMBL/GenBank/DDBJ databases">
        <title>Functional genomics of gut bacteria from endangered species of beetles.</title>
        <authorList>
            <person name="Carlos-Shanley C."/>
        </authorList>
    </citation>
    <scope>NUCLEOTIDE SEQUENCE [LARGE SCALE GENOMIC DNA]</scope>
    <source>
        <strain evidence="1">S00060</strain>
    </source>
</reference>
<gene>
    <name evidence="1" type="ORF">HNP21_002474</name>
</gene>
<organism evidence="1 2">
    <name type="scientific">Priestia aryabhattai</name>
    <name type="common">Bacillus aryabhattai</name>
    <dbReference type="NCBI Taxonomy" id="412384"/>
    <lineage>
        <taxon>Bacteria</taxon>
        <taxon>Bacillati</taxon>
        <taxon>Bacillota</taxon>
        <taxon>Bacilli</taxon>
        <taxon>Bacillales</taxon>
        <taxon>Bacillaceae</taxon>
        <taxon>Priestia</taxon>
    </lineage>
</organism>
<name>A0A7W3NAF0_PRIAR</name>
<evidence type="ECO:0000313" key="2">
    <source>
        <dbReference type="Proteomes" id="UP000543174"/>
    </source>
</evidence>
<evidence type="ECO:0000313" key="1">
    <source>
        <dbReference type="EMBL" id="MBA9039367.1"/>
    </source>
</evidence>
<proteinExistence type="predicted"/>
<comment type="caution">
    <text evidence="1">The sequence shown here is derived from an EMBL/GenBank/DDBJ whole genome shotgun (WGS) entry which is preliminary data.</text>
</comment>
<accession>A0A7W3NAF0</accession>
<protein>
    <submittedName>
        <fullName evidence="1">GH25 family lysozyme M1 (1,4-beta-N-acetylmuramidase)</fullName>
    </submittedName>
</protein>
<dbReference type="AlphaFoldDB" id="A0A7W3NAF0"/>